<sequence length="135" mass="16175">MPYLAPGFSDNQQLDNLYYQDVDRWHLDVQRDVETFQQGDQPFIELFKKMSGQNQLLDGNQEHLKDSQLMLMIKSRMNEDLRDRFAEKGLEMSKLYMLIVDGKVDPKKDDEMMNHWAQLVELEDEKLQQKHNKRQ</sequence>
<evidence type="ECO:0000313" key="1">
    <source>
        <dbReference type="EMBL" id="PBK94474.1"/>
    </source>
</evidence>
<accession>A0A2H3DKT4</accession>
<reference evidence="2" key="1">
    <citation type="journal article" date="2017" name="Nat. Ecol. Evol.">
        <title>Genome expansion and lineage-specific genetic innovations in the forest pathogenic fungi Armillaria.</title>
        <authorList>
            <person name="Sipos G."/>
            <person name="Prasanna A.N."/>
            <person name="Walter M.C."/>
            <person name="O'Connor E."/>
            <person name="Balint B."/>
            <person name="Krizsan K."/>
            <person name="Kiss B."/>
            <person name="Hess J."/>
            <person name="Varga T."/>
            <person name="Slot J."/>
            <person name="Riley R."/>
            <person name="Boka B."/>
            <person name="Rigling D."/>
            <person name="Barry K."/>
            <person name="Lee J."/>
            <person name="Mihaltcheva S."/>
            <person name="LaButti K."/>
            <person name="Lipzen A."/>
            <person name="Waldron R."/>
            <person name="Moloney N.M."/>
            <person name="Sperisen C."/>
            <person name="Kredics L."/>
            <person name="Vagvoelgyi C."/>
            <person name="Patrignani A."/>
            <person name="Fitzpatrick D."/>
            <person name="Nagy I."/>
            <person name="Doyle S."/>
            <person name="Anderson J.B."/>
            <person name="Grigoriev I.V."/>
            <person name="Gueldener U."/>
            <person name="Muensterkoetter M."/>
            <person name="Nagy L.G."/>
        </authorList>
    </citation>
    <scope>NUCLEOTIDE SEQUENCE [LARGE SCALE GENOMIC DNA]</scope>
    <source>
        <strain evidence="2">Ar21-2</strain>
    </source>
</reference>
<name>A0A2H3DKT4_ARMGA</name>
<dbReference type="InParanoid" id="A0A2H3DKT4"/>
<dbReference type="Proteomes" id="UP000217790">
    <property type="component" value="Unassembled WGS sequence"/>
</dbReference>
<proteinExistence type="predicted"/>
<organism evidence="1 2">
    <name type="scientific">Armillaria gallica</name>
    <name type="common">Bulbous honey fungus</name>
    <name type="synonym">Armillaria bulbosa</name>
    <dbReference type="NCBI Taxonomy" id="47427"/>
    <lineage>
        <taxon>Eukaryota</taxon>
        <taxon>Fungi</taxon>
        <taxon>Dikarya</taxon>
        <taxon>Basidiomycota</taxon>
        <taxon>Agaricomycotina</taxon>
        <taxon>Agaricomycetes</taxon>
        <taxon>Agaricomycetidae</taxon>
        <taxon>Agaricales</taxon>
        <taxon>Marasmiineae</taxon>
        <taxon>Physalacriaceae</taxon>
        <taxon>Armillaria</taxon>
    </lineage>
</organism>
<keyword evidence="2" id="KW-1185">Reference proteome</keyword>
<gene>
    <name evidence="1" type="ORF">ARMGADRAFT_1029554</name>
</gene>
<dbReference type="EMBL" id="KZ293654">
    <property type="protein sequence ID" value="PBK94474.1"/>
    <property type="molecule type" value="Genomic_DNA"/>
</dbReference>
<dbReference type="AlphaFoldDB" id="A0A2H3DKT4"/>
<evidence type="ECO:0000313" key="2">
    <source>
        <dbReference type="Proteomes" id="UP000217790"/>
    </source>
</evidence>
<dbReference type="OrthoDB" id="3003974at2759"/>
<protein>
    <submittedName>
        <fullName evidence="1">Uncharacterized protein</fullName>
    </submittedName>
</protein>